<evidence type="ECO:0000256" key="2">
    <source>
        <dbReference type="ARBA" id="ARBA00022617"/>
    </source>
</evidence>
<feature type="chain" id="PRO_5046820013" evidence="7">
    <location>
        <begin position="19"/>
        <end position="348"/>
    </location>
</feature>
<dbReference type="Pfam" id="PF13442">
    <property type="entry name" value="Cytochrome_CBB3"/>
    <property type="match status" value="1"/>
</dbReference>
<dbReference type="Gene3D" id="1.10.760.10">
    <property type="entry name" value="Cytochrome c-like domain"/>
    <property type="match status" value="3"/>
</dbReference>
<evidence type="ECO:0000259" key="8">
    <source>
        <dbReference type="PROSITE" id="PS51007"/>
    </source>
</evidence>
<feature type="domain" description="Cytochrome c" evidence="8">
    <location>
        <begin position="171"/>
        <end position="250"/>
    </location>
</feature>
<name>A0ABT0AGY4_9SPHN</name>
<keyword evidence="5 6" id="KW-0408">Iron</keyword>
<dbReference type="InterPro" id="IPR009056">
    <property type="entry name" value="Cyt_c-like_dom"/>
</dbReference>
<keyword evidence="3 6" id="KW-0479">Metal-binding</keyword>
<dbReference type="Pfam" id="PF00034">
    <property type="entry name" value="Cytochrom_C"/>
    <property type="match status" value="1"/>
</dbReference>
<feature type="signal peptide" evidence="7">
    <location>
        <begin position="1"/>
        <end position="18"/>
    </location>
</feature>
<keyword evidence="2 6" id="KW-0349">Heme</keyword>
<accession>A0ABT0AGY4</accession>
<dbReference type="SUPFAM" id="SSF46626">
    <property type="entry name" value="Cytochrome c"/>
    <property type="match status" value="3"/>
</dbReference>
<organism evidence="9 10">
    <name type="scientific">Novosphingobium mangrovi</name>
    <name type="common">ex Hu et al. 2023</name>
    <dbReference type="NCBI Taxonomy" id="2930094"/>
    <lineage>
        <taxon>Bacteria</taxon>
        <taxon>Pseudomonadati</taxon>
        <taxon>Pseudomonadota</taxon>
        <taxon>Alphaproteobacteria</taxon>
        <taxon>Sphingomonadales</taxon>
        <taxon>Sphingomonadaceae</taxon>
        <taxon>Novosphingobium</taxon>
    </lineage>
</organism>
<comment type="caution">
    <text evidence="9">The sequence shown here is derived from an EMBL/GenBank/DDBJ whole genome shotgun (WGS) entry which is preliminary data.</text>
</comment>
<feature type="domain" description="Cytochrome c" evidence="8">
    <location>
        <begin position="65"/>
        <end position="156"/>
    </location>
</feature>
<evidence type="ECO:0000256" key="5">
    <source>
        <dbReference type="ARBA" id="ARBA00023004"/>
    </source>
</evidence>
<keyword evidence="7" id="KW-0732">Signal</keyword>
<keyword evidence="4" id="KW-0249">Electron transport</keyword>
<evidence type="ECO:0000256" key="4">
    <source>
        <dbReference type="ARBA" id="ARBA00022982"/>
    </source>
</evidence>
<feature type="domain" description="Cytochrome c" evidence="8">
    <location>
        <begin position="262"/>
        <end position="343"/>
    </location>
</feature>
<keyword evidence="10" id="KW-1185">Reference proteome</keyword>
<evidence type="ECO:0000313" key="9">
    <source>
        <dbReference type="EMBL" id="MCJ1962467.1"/>
    </source>
</evidence>
<evidence type="ECO:0000256" key="6">
    <source>
        <dbReference type="PROSITE-ProRule" id="PRU00433"/>
    </source>
</evidence>
<gene>
    <name evidence="9" type="ORF">MTR65_17370</name>
</gene>
<evidence type="ECO:0000256" key="3">
    <source>
        <dbReference type="ARBA" id="ARBA00022723"/>
    </source>
</evidence>
<dbReference type="PANTHER" id="PTHR33751:SF9">
    <property type="entry name" value="CYTOCHROME C4"/>
    <property type="match status" value="1"/>
</dbReference>
<dbReference type="InterPro" id="IPR036909">
    <property type="entry name" value="Cyt_c-like_dom_sf"/>
</dbReference>
<sequence length="348" mass="37697">MTLRLTWKRVLASLSALAAAGLLFAWSGLFPLAATTGHWAVTEWFLHWTMQNSARTYSAIQTPEQVRDDGALISAAGHFRQACQVCHGAPGVAPSPAMQSATPHAPDLARTVTHYSDRELFWIVTHGVKYTGMPAWPTQDRPDEVRRMVGFLRQLSTMDAGRYAELSLATSDVALSPPLVRQCAGCHGSDGLGHGQPDIPILAGQKRAHLYTALRRYASGARHSGPMQVAAATLTDSEMQALARHYAQLPGLHDAPLDAAHPLVNGGDRARQLPACARCHAPGKTAPILAGQRAGYLADRLRAWQGDDTVIDLHKSQLPMPVIARRIPEDQIEPLARALSQGRRLTPP</sequence>
<dbReference type="PANTHER" id="PTHR33751">
    <property type="entry name" value="CBB3-TYPE CYTOCHROME C OXIDASE SUBUNIT FIXP"/>
    <property type="match status" value="1"/>
</dbReference>
<dbReference type="EMBL" id="JALHAT010000041">
    <property type="protein sequence ID" value="MCJ1962467.1"/>
    <property type="molecule type" value="Genomic_DNA"/>
</dbReference>
<evidence type="ECO:0000256" key="7">
    <source>
        <dbReference type="SAM" id="SignalP"/>
    </source>
</evidence>
<dbReference type="Proteomes" id="UP001162802">
    <property type="component" value="Unassembled WGS sequence"/>
</dbReference>
<protein>
    <submittedName>
        <fullName evidence="9">C-type cytochrome</fullName>
    </submittedName>
</protein>
<keyword evidence="1" id="KW-0813">Transport</keyword>
<evidence type="ECO:0000313" key="10">
    <source>
        <dbReference type="Proteomes" id="UP001162802"/>
    </source>
</evidence>
<dbReference type="RefSeq" id="WP_243802445.1">
    <property type="nucleotide sequence ID" value="NZ_JALHAT010000041.1"/>
</dbReference>
<reference evidence="9" key="1">
    <citation type="submission" date="2022-03" db="EMBL/GenBank/DDBJ databases">
        <title>Identification of a novel bacterium isolated from mangrove sediments.</title>
        <authorList>
            <person name="Pan X."/>
        </authorList>
    </citation>
    <scope>NUCLEOTIDE SEQUENCE</scope>
    <source>
        <strain evidence="9">B2637</strain>
    </source>
</reference>
<proteinExistence type="predicted"/>
<evidence type="ECO:0000256" key="1">
    <source>
        <dbReference type="ARBA" id="ARBA00022448"/>
    </source>
</evidence>
<dbReference type="PROSITE" id="PS51007">
    <property type="entry name" value="CYTC"/>
    <property type="match status" value="3"/>
</dbReference>
<dbReference type="InterPro" id="IPR050597">
    <property type="entry name" value="Cytochrome_c_Oxidase_Subunit"/>
</dbReference>